<keyword evidence="2" id="KW-0648">Protein biosynthesis</keyword>
<dbReference type="GO" id="GO:0043023">
    <property type="term" value="F:ribosomal large subunit binding"/>
    <property type="evidence" value="ECO:0007669"/>
    <property type="project" value="TreeGrafter"/>
</dbReference>
<dbReference type="FunFam" id="3.30.1360.40:FF:000001">
    <property type="entry name" value="Ribosome-recycling factor"/>
    <property type="match status" value="1"/>
</dbReference>
<name>A0AAD8Y1D2_9STRA</name>
<sequence length="247" mass="27764">MTLDTRGQRDRRAINQQKPRLKHTTTTYLNQYTYYSIMKLSTAFFVASAVCSSVSGFTAVPSGNACQRIITANQPSAAASRYHASTTTLQMSQEEMELITMDANERMDKTMSNLAENLSTVRTGRANPNMLDRVEADYYGAMTPINQMATISVPSSQQLQIAPFDKSSLVDIEKAIIYAGLGFTPSNDGNVIRINIPTLTEDRPIGEEAKVAIQNIRRDGVDSIKKRRRLVTWGRIRHWMGKMRYIR</sequence>
<evidence type="ECO:0000256" key="1">
    <source>
        <dbReference type="ARBA" id="ARBA00005912"/>
    </source>
</evidence>
<dbReference type="EMBL" id="JATAAI010000026">
    <property type="protein sequence ID" value="KAK1737260.1"/>
    <property type="molecule type" value="Genomic_DNA"/>
</dbReference>
<dbReference type="Pfam" id="PF01765">
    <property type="entry name" value="RRF"/>
    <property type="match status" value="1"/>
</dbReference>
<evidence type="ECO:0000256" key="2">
    <source>
        <dbReference type="ARBA" id="ARBA00022917"/>
    </source>
</evidence>
<evidence type="ECO:0000259" key="3">
    <source>
        <dbReference type="Pfam" id="PF01765"/>
    </source>
</evidence>
<dbReference type="GO" id="GO:0006412">
    <property type="term" value="P:translation"/>
    <property type="evidence" value="ECO:0007669"/>
    <property type="project" value="UniProtKB-KW"/>
</dbReference>
<accession>A0AAD8Y1D2</accession>
<dbReference type="Proteomes" id="UP001224775">
    <property type="component" value="Unassembled WGS sequence"/>
</dbReference>
<dbReference type="GO" id="GO:0005739">
    <property type="term" value="C:mitochondrion"/>
    <property type="evidence" value="ECO:0007669"/>
    <property type="project" value="TreeGrafter"/>
</dbReference>
<dbReference type="PANTHER" id="PTHR20982">
    <property type="entry name" value="RIBOSOME RECYCLING FACTOR"/>
    <property type="match status" value="1"/>
</dbReference>
<keyword evidence="5" id="KW-1185">Reference proteome</keyword>
<reference evidence="4" key="1">
    <citation type="submission" date="2023-06" db="EMBL/GenBank/DDBJ databases">
        <title>Survivors Of The Sea: Transcriptome response of Skeletonema marinoi to long-term dormancy.</title>
        <authorList>
            <person name="Pinder M.I.M."/>
            <person name="Kourtchenko O."/>
            <person name="Robertson E.K."/>
            <person name="Larsson T."/>
            <person name="Maumus F."/>
            <person name="Osuna-Cruz C.M."/>
            <person name="Vancaester E."/>
            <person name="Stenow R."/>
            <person name="Vandepoele K."/>
            <person name="Ploug H."/>
            <person name="Bruchert V."/>
            <person name="Godhe A."/>
            <person name="Topel M."/>
        </authorList>
    </citation>
    <scope>NUCLEOTIDE SEQUENCE</scope>
    <source>
        <strain evidence="4">R05AC</strain>
    </source>
</reference>
<dbReference type="InterPro" id="IPR023584">
    <property type="entry name" value="Ribosome_recyc_fac_dom"/>
</dbReference>
<evidence type="ECO:0000313" key="4">
    <source>
        <dbReference type="EMBL" id="KAK1737260.1"/>
    </source>
</evidence>
<dbReference type="CDD" id="cd00520">
    <property type="entry name" value="RRF"/>
    <property type="match status" value="1"/>
</dbReference>
<evidence type="ECO:0000313" key="5">
    <source>
        <dbReference type="Proteomes" id="UP001224775"/>
    </source>
</evidence>
<comment type="caution">
    <text evidence="4">The sequence shown here is derived from an EMBL/GenBank/DDBJ whole genome shotgun (WGS) entry which is preliminary data.</text>
</comment>
<dbReference type="AlphaFoldDB" id="A0AAD8Y1D2"/>
<protein>
    <submittedName>
        <fullName evidence="4">Ribosome recycling factor</fullName>
    </submittedName>
</protein>
<dbReference type="Gene3D" id="1.10.132.20">
    <property type="entry name" value="Ribosome-recycling factor"/>
    <property type="match status" value="1"/>
</dbReference>
<dbReference type="InterPro" id="IPR036191">
    <property type="entry name" value="RRF_sf"/>
</dbReference>
<organism evidence="4 5">
    <name type="scientific">Skeletonema marinoi</name>
    <dbReference type="NCBI Taxonomy" id="267567"/>
    <lineage>
        <taxon>Eukaryota</taxon>
        <taxon>Sar</taxon>
        <taxon>Stramenopiles</taxon>
        <taxon>Ochrophyta</taxon>
        <taxon>Bacillariophyta</taxon>
        <taxon>Coscinodiscophyceae</taxon>
        <taxon>Thalassiosirophycidae</taxon>
        <taxon>Thalassiosirales</taxon>
        <taxon>Skeletonemataceae</taxon>
        <taxon>Skeletonema</taxon>
        <taxon>Skeletonema marinoi-dohrnii complex</taxon>
    </lineage>
</organism>
<dbReference type="InterPro" id="IPR002661">
    <property type="entry name" value="Ribosome_recyc_fac"/>
</dbReference>
<dbReference type="PANTHER" id="PTHR20982:SF3">
    <property type="entry name" value="MITOCHONDRIAL RIBOSOME RECYCLING FACTOR PSEUDO 1"/>
    <property type="match status" value="1"/>
</dbReference>
<feature type="domain" description="Ribosome recycling factor" evidence="3">
    <location>
        <begin position="115"/>
        <end position="227"/>
    </location>
</feature>
<comment type="similarity">
    <text evidence="1">Belongs to the RRF family.</text>
</comment>
<gene>
    <name evidence="4" type="ORF">QTG54_012127</name>
</gene>
<proteinExistence type="inferred from homology"/>
<dbReference type="SUPFAM" id="SSF55194">
    <property type="entry name" value="Ribosome recycling factor, RRF"/>
    <property type="match status" value="1"/>
</dbReference>
<dbReference type="Gene3D" id="3.30.1360.40">
    <property type="match status" value="1"/>
</dbReference>